<accession>A0A8R1UUM7</accession>
<dbReference type="SUPFAM" id="SSF81321">
    <property type="entry name" value="Family A G protein-coupled receptor-like"/>
    <property type="match status" value="1"/>
</dbReference>
<keyword evidence="2" id="KW-1185">Reference proteome</keyword>
<dbReference type="InterPro" id="IPR019422">
    <property type="entry name" value="7TM_GPCR_serpentine_rcpt_Srh"/>
</dbReference>
<evidence type="ECO:0000313" key="1">
    <source>
        <dbReference type="EnsemblMetazoa" id="PPA40754.1"/>
    </source>
</evidence>
<evidence type="ECO:0000313" key="2">
    <source>
        <dbReference type="Proteomes" id="UP000005239"/>
    </source>
</evidence>
<dbReference type="Pfam" id="PF10318">
    <property type="entry name" value="7TM_GPCR_Srh"/>
    <property type="match status" value="1"/>
</dbReference>
<proteinExistence type="predicted"/>
<dbReference type="AlphaFoldDB" id="A0A2A6C2M6"/>
<protein>
    <submittedName>
        <fullName evidence="1">G protein-coupled receptor</fullName>
    </submittedName>
</protein>
<reference evidence="2" key="1">
    <citation type="journal article" date="2008" name="Nat. Genet.">
        <title>The Pristionchus pacificus genome provides a unique perspective on nematode lifestyle and parasitism.</title>
        <authorList>
            <person name="Dieterich C."/>
            <person name="Clifton S.W."/>
            <person name="Schuster L.N."/>
            <person name="Chinwalla A."/>
            <person name="Delehaunty K."/>
            <person name="Dinkelacker I."/>
            <person name="Fulton L."/>
            <person name="Fulton R."/>
            <person name="Godfrey J."/>
            <person name="Minx P."/>
            <person name="Mitreva M."/>
            <person name="Roeseler W."/>
            <person name="Tian H."/>
            <person name="Witte H."/>
            <person name="Yang S.P."/>
            <person name="Wilson R.K."/>
            <person name="Sommer R.J."/>
        </authorList>
    </citation>
    <scope>NUCLEOTIDE SEQUENCE [LARGE SCALE GENOMIC DNA]</scope>
    <source>
        <strain evidence="2">PS312</strain>
    </source>
</reference>
<dbReference type="Pfam" id="PF10326">
    <property type="entry name" value="7TM_GPCR_Str"/>
    <property type="match status" value="3"/>
</dbReference>
<dbReference type="PANTHER" id="PTHR22943">
    <property type="entry name" value="7-TRANSMEMBRANE DOMAIN RECEPTOR C.ELEGANS"/>
    <property type="match status" value="1"/>
</dbReference>
<reference evidence="1" key="2">
    <citation type="submission" date="2022-06" db="UniProtKB">
        <authorList>
            <consortium name="EnsemblMetazoa"/>
        </authorList>
    </citation>
    <scope>IDENTIFICATION</scope>
    <source>
        <strain evidence="1">PS312</strain>
    </source>
</reference>
<sequence>MVAEKDRKLFQFFAAVETTNIVLSFISNIFLIVIILKSSKELANYRFLLLAFAINDIWFPLVHIFTLPIICSYRDAFIMFSNGILTSKFSICLFASVFSQTMPIMAHLFIYRLIVLRWPSLSRFYTGLRTFANCWFNYHSGEELQKYVKPFLDSDFPGAGAEHIGALYYNEEGLHISAVLTTMGFNSIMLFWLTIIAVCTVLIVQSFKVPIGNHAYRTQFLQKQMFKTLILQMLVPLVCVYSPCAGIISCPMFFRISVFPNFVSLTLFPLIDAIITLAGELASYRFLLLAFALNDIMFPKSDILLAISQQVLAQHCWFNYDSDEDLRAYVKPFLDAQFQGEGRGHIGVLYHNGKGFRVSAVQATMIFNCTMLFWSTIITICTVLILRYFKKNEANWAHKTQQLHRQLFKTFVAQTANISMCANYLVLSIFSNTFLIWIIKKRSKELFGYRYLLIAFALNDIWFPILHFLTAPIICSYRDAFIMFSNGILTSKFSICYFGATFSQTMPIMAHLFLYRLIVLRWPNLARLYTGLNTTFIISLTLCVQVPLFANCWYNYNSDEEMQRYVKPFLDAEFDGEGKGHIGTLYWNEEGLRISAVLSTMVFNCVMTVWSIVIGICSFLIVQFLRVSHKKWSFATQNLQKQMFKTLVAQARRTFLGVILSLIVLFQLVRRRFSSKVVTYRVGIAIAAIHGLAIAVILAGSSNTIHLFHFDQYIVIFAEFVVIMSFWLAHIIWELVPANCILQYLALCKPHLKTTVRLAIAYGYCSLLLAWSTRYCGYFYQDEVYDNTTREVHELDCDDRFIALGGRLFANDEHENSIIKIATQSILPTYFAAYGVFVYCNSTIHRYLNSFKTALSARTVAMQRRFLIMSVMQSLLPLLVMAPPVIMFLFALTGGYALDRGTFLISFSFWAVPIVQGSVSLSFIMSSATKLAAEQSSMGKGRRANASSISIKISILTWHPAVLYMLAYHSTLISKDIRVAYIVKQTILAAAVILPNPPFEFLILRMHQRMVANTASRARFAPRLKVAQRTQLSWLLSSGGQLIIFGDICFIVNPLPQSIVFLFKKGFRRKFVLNKLLFVRTPASGGKTISIDQNL</sequence>
<gene>
    <name evidence="1" type="primary">WBGene00279123</name>
</gene>
<accession>A0A2A6C2M6</accession>
<dbReference type="EnsemblMetazoa" id="PPA40754.1">
    <property type="protein sequence ID" value="PPA40754.1"/>
    <property type="gene ID" value="WBGene00279123"/>
</dbReference>
<organism evidence="1 2">
    <name type="scientific">Pristionchus pacificus</name>
    <name type="common">Parasitic nematode worm</name>
    <dbReference type="NCBI Taxonomy" id="54126"/>
    <lineage>
        <taxon>Eukaryota</taxon>
        <taxon>Metazoa</taxon>
        <taxon>Ecdysozoa</taxon>
        <taxon>Nematoda</taxon>
        <taxon>Chromadorea</taxon>
        <taxon>Rhabditida</taxon>
        <taxon>Rhabditina</taxon>
        <taxon>Diplogasteromorpha</taxon>
        <taxon>Diplogasteroidea</taxon>
        <taxon>Neodiplogasteridae</taxon>
        <taxon>Pristionchus</taxon>
    </lineage>
</organism>
<dbReference type="OrthoDB" id="5841089at2759"/>
<name>A0A2A6C2M6_PRIPA</name>
<dbReference type="Proteomes" id="UP000005239">
    <property type="component" value="Unassembled WGS sequence"/>
</dbReference>
<dbReference type="InterPro" id="IPR019428">
    <property type="entry name" value="7TM_GPCR_serpentine_rcpt_Str"/>
</dbReference>
<dbReference type="PANTHER" id="PTHR22943:SF248">
    <property type="entry name" value="SEVEN TM RECEPTOR"/>
    <property type="match status" value="1"/>
</dbReference>